<dbReference type="GO" id="GO:0046872">
    <property type="term" value="F:metal ion binding"/>
    <property type="evidence" value="ECO:0007669"/>
    <property type="project" value="UniProtKB-KW"/>
</dbReference>
<dbReference type="EMBL" id="JBHSXM010000001">
    <property type="protein sequence ID" value="MFC6837640.1"/>
    <property type="molecule type" value="Genomic_DNA"/>
</dbReference>
<dbReference type="AlphaFoldDB" id="A0ABD5UB20"/>
<reference evidence="6 7" key="1">
    <citation type="journal article" date="2019" name="Int. J. Syst. Evol. Microbiol.">
        <title>The Global Catalogue of Microorganisms (GCM) 10K type strain sequencing project: providing services to taxonomists for standard genome sequencing and annotation.</title>
        <authorList>
            <consortium name="The Broad Institute Genomics Platform"/>
            <consortium name="The Broad Institute Genome Sequencing Center for Infectious Disease"/>
            <person name="Wu L."/>
            <person name="Ma J."/>
        </authorList>
    </citation>
    <scope>NUCLEOTIDE SEQUENCE [LARGE SCALE GENOMIC DNA]</scope>
    <source>
        <strain evidence="6 7">PSRA2</strain>
    </source>
</reference>
<organism evidence="6 7">
    <name type="scientific">Halomarina ordinaria</name>
    <dbReference type="NCBI Taxonomy" id="3033939"/>
    <lineage>
        <taxon>Archaea</taxon>
        <taxon>Methanobacteriati</taxon>
        <taxon>Methanobacteriota</taxon>
        <taxon>Stenosarchaea group</taxon>
        <taxon>Halobacteria</taxon>
        <taxon>Halobacteriales</taxon>
        <taxon>Natronomonadaceae</taxon>
        <taxon>Halomarina</taxon>
    </lineage>
</organism>
<evidence type="ECO:0000256" key="4">
    <source>
        <dbReference type="ARBA" id="ARBA00022837"/>
    </source>
</evidence>
<dbReference type="RefSeq" id="WP_304449304.1">
    <property type="nucleotide sequence ID" value="NZ_JARRAH010000001.1"/>
</dbReference>
<name>A0ABD5UB20_9EURY</name>
<feature type="domain" description="Archease" evidence="5">
    <location>
        <begin position="3"/>
        <end position="137"/>
    </location>
</feature>
<comment type="similarity">
    <text evidence="1">Belongs to the archease family.</text>
</comment>
<evidence type="ECO:0000256" key="2">
    <source>
        <dbReference type="ARBA" id="ARBA00022694"/>
    </source>
</evidence>
<proteinExistence type="inferred from homology"/>
<evidence type="ECO:0000313" key="6">
    <source>
        <dbReference type="EMBL" id="MFC6837640.1"/>
    </source>
</evidence>
<dbReference type="GO" id="GO:0008033">
    <property type="term" value="P:tRNA processing"/>
    <property type="evidence" value="ECO:0007669"/>
    <property type="project" value="UniProtKB-KW"/>
</dbReference>
<dbReference type="SUPFAM" id="SSF69819">
    <property type="entry name" value="MTH1598-like"/>
    <property type="match status" value="1"/>
</dbReference>
<dbReference type="InterPro" id="IPR023572">
    <property type="entry name" value="Archease_dom"/>
</dbReference>
<evidence type="ECO:0000256" key="1">
    <source>
        <dbReference type="ARBA" id="ARBA00007963"/>
    </source>
</evidence>
<dbReference type="Gene3D" id="3.55.10.10">
    <property type="entry name" value="Archease domain"/>
    <property type="match status" value="1"/>
</dbReference>
<gene>
    <name evidence="6" type="ORF">ACFQHK_14185</name>
</gene>
<dbReference type="Pfam" id="PF01951">
    <property type="entry name" value="Archease"/>
    <property type="match status" value="1"/>
</dbReference>
<evidence type="ECO:0000256" key="3">
    <source>
        <dbReference type="ARBA" id="ARBA00022723"/>
    </source>
</evidence>
<keyword evidence="3" id="KW-0479">Metal-binding</keyword>
<protein>
    <submittedName>
        <fullName evidence="6">Archease</fullName>
    </submittedName>
</protein>
<accession>A0ABD5UB20</accession>
<comment type="caution">
    <text evidence="6">The sequence shown here is derived from an EMBL/GenBank/DDBJ whole genome shotgun (WGS) entry which is preliminary data.</text>
</comment>
<keyword evidence="4" id="KW-0106">Calcium</keyword>
<dbReference type="Proteomes" id="UP001596406">
    <property type="component" value="Unassembled WGS sequence"/>
</dbReference>
<evidence type="ECO:0000313" key="7">
    <source>
        <dbReference type="Proteomes" id="UP001596406"/>
    </source>
</evidence>
<dbReference type="InterPro" id="IPR036820">
    <property type="entry name" value="Archease_dom_sf"/>
</dbReference>
<evidence type="ECO:0000259" key="5">
    <source>
        <dbReference type="Pfam" id="PF01951"/>
    </source>
</evidence>
<keyword evidence="7" id="KW-1185">Reference proteome</keyword>
<keyword evidence="2" id="KW-0819">tRNA processing</keyword>
<sequence>MSFELLSHPADARFRATGPTLAAAFAEAARAFAAISEGGGDDALAFPLELDAEDREALLFDYLAELVLLQELEEVAVARAEDVTVEERANEGGYTLSATVRAGPIDDPLFDVKSPTYSEMRVEPVGEGWVLEATLDI</sequence>